<organism evidence="2 3">
    <name type="scientific">Trichinella patagoniensis</name>
    <dbReference type="NCBI Taxonomy" id="990121"/>
    <lineage>
        <taxon>Eukaryota</taxon>
        <taxon>Metazoa</taxon>
        <taxon>Ecdysozoa</taxon>
        <taxon>Nematoda</taxon>
        <taxon>Enoplea</taxon>
        <taxon>Dorylaimia</taxon>
        <taxon>Trichinellida</taxon>
        <taxon>Trichinellidae</taxon>
        <taxon>Trichinella</taxon>
    </lineage>
</organism>
<feature type="region of interest" description="Disordered" evidence="1">
    <location>
        <begin position="106"/>
        <end position="154"/>
    </location>
</feature>
<protein>
    <submittedName>
        <fullName evidence="2">Uncharacterized protein</fullName>
    </submittedName>
</protein>
<accession>A0A0V0ZCX1</accession>
<comment type="caution">
    <text evidence="2">The sequence shown here is derived from an EMBL/GenBank/DDBJ whole genome shotgun (WGS) entry which is preliminary data.</text>
</comment>
<gene>
    <name evidence="2" type="ORF">T12_3651</name>
</gene>
<dbReference type="OrthoDB" id="10474811at2759"/>
<evidence type="ECO:0000256" key="1">
    <source>
        <dbReference type="SAM" id="MobiDB-lite"/>
    </source>
</evidence>
<dbReference type="Proteomes" id="UP000054783">
    <property type="component" value="Unassembled WGS sequence"/>
</dbReference>
<dbReference type="EMBL" id="JYDQ01000242">
    <property type="protein sequence ID" value="KRY10131.1"/>
    <property type="molecule type" value="Genomic_DNA"/>
</dbReference>
<keyword evidence="3" id="KW-1185">Reference proteome</keyword>
<evidence type="ECO:0000313" key="2">
    <source>
        <dbReference type="EMBL" id="KRY10131.1"/>
    </source>
</evidence>
<name>A0A0V0ZCX1_9BILA</name>
<dbReference type="AlphaFoldDB" id="A0A0V0ZCX1"/>
<proteinExistence type="predicted"/>
<sequence>MPFPYSQFKFTLERFTGGLTHGWSAQRDWAFLISDSTSSNLRNFPFFHTVRCCLSELRPGGILFYNTLHTLYKHFVRKHNSTTLHRSPESTAEKKQKPTSLKFVLAGSRNSGELPEVEPRSCTTSRCDSTPPPTDVALDDPSGGLRNTPRTLLC</sequence>
<evidence type="ECO:0000313" key="3">
    <source>
        <dbReference type="Proteomes" id="UP000054783"/>
    </source>
</evidence>
<reference evidence="2 3" key="1">
    <citation type="submission" date="2015-01" db="EMBL/GenBank/DDBJ databases">
        <title>Evolution of Trichinella species and genotypes.</title>
        <authorList>
            <person name="Korhonen P.K."/>
            <person name="Edoardo P."/>
            <person name="Giuseppe L.R."/>
            <person name="Gasser R.B."/>
        </authorList>
    </citation>
    <scope>NUCLEOTIDE SEQUENCE [LARGE SCALE GENOMIC DNA]</scope>
    <source>
        <strain evidence="2">ISS2496</strain>
    </source>
</reference>